<dbReference type="FunFam" id="1.10.10.10:FF:000005">
    <property type="entry name" value="Two-component system response regulator"/>
    <property type="match status" value="1"/>
</dbReference>
<dbReference type="SMART" id="SM00862">
    <property type="entry name" value="Trans_reg_C"/>
    <property type="match status" value="1"/>
</dbReference>
<evidence type="ECO:0000256" key="2">
    <source>
        <dbReference type="ARBA" id="ARBA00023012"/>
    </source>
</evidence>
<dbReference type="GO" id="GO:0032993">
    <property type="term" value="C:protein-DNA complex"/>
    <property type="evidence" value="ECO:0007669"/>
    <property type="project" value="TreeGrafter"/>
</dbReference>
<dbReference type="EMBL" id="PFBX01000051">
    <property type="protein sequence ID" value="PIT87131.1"/>
    <property type="molecule type" value="Genomic_DNA"/>
</dbReference>
<dbReference type="InterPro" id="IPR001867">
    <property type="entry name" value="OmpR/PhoB-type_DNA-bd"/>
</dbReference>
<dbReference type="PANTHER" id="PTHR48111:SF22">
    <property type="entry name" value="REGULATOR OF RPOS"/>
    <property type="match status" value="1"/>
</dbReference>
<feature type="DNA-binding region" description="OmpR/PhoB-type" evidence="7">
    <location>
        <begin position="124"/>
        <end position="223"/>
    </location>
</feature>
<comment type="caution">
    <text evidence="10">The sequence shown here is derived from an EMBL/GenBank/DDBJ whole genome shotgun (WGS) entry which is preliminary data.</text>
</comment>
<keyword evidence="4 7" id="KW-0238">DNA-binding</keyword>
<dbReference type="InterPro" id="IPR036388">
    <property type="entry name" value="WH-like_DNA-bd_sf"/>
</dbReference>
<dbReference type="Proteomes" id="UP000231183">
    <property type="component" value="Unassembled WGS sequence"/>
</dbReference>
<dbReference type="PROSITE" id="PS50110">
    <property type="entry name" value="RESPONSE_REGULATORY"/>
    <property type="match status" value="1"/>
</dbReference>
<dbReference type="GO" id="GO:0005829">
    <property type="term" value="C:cytosol"/>
    <property type="evidence" value="ECO:0007669"/>
    <property type="project" value="TreeGrafter"/>
</dbReference>
<dbReference type="GO" id="GO:0000976">
    <property type="term" value="F:transcription cis-regulatory region binding"/>
    <property type="evidence" value="ECO:0007669"/>
    <property type="project" value="TreeGrafter"/>
</dbReference>
<evidence type="ECO:0000256" key="1">
    <source>
        <dbReference type="ARBA" id="ARBA00022553"/>
    </source>
</evidence>
<keyword evidence="3" id="KW-0805">Transcription regulation</keyword>
<evidence type="ECO:0000256" key="7">
    <source>
        <dbReference type="PROSITE-ProRule" id="PRU01091"/>
    </source>
</evidence>
<reference evidence="11" key="1">
    <citation type="submission" date="2017-09" db="EMBL/GenBank/DDBJ databases">
        <title>Depth-based differentiation of microbial function through sediment-hosted aquifers and enrichment of novel symbionts in the deep terrestrial subsurface.</title>
        <authorList>
            <person name="Probst A.J."/>
            <person name="Ladd B."/>
            <person name="Jarett J.K."/>
            <person name="Geller-Mcgrath D.E."/>
            <person name="Sieber C.M.K."/>
            <person name="Emerson J.B."/>
            <person name="Anantharaman K."/>
            <person name="Thomas B.C."/>
            <person name="Malmstrom R."/>
            <person name="Stieglmeier M."/>
            <person name="Klingl A."/>
            <person name="Woyke T."/>
            <person name="Ryan C.M."/>
            <person name="Banfield J.F."/>
        </authorList>
    </citation>
    <scope>NUCLEOTIDE SEQUENCE [LARGE SCALE GENOMIC DNA]</scope>
</reference>
<dbReference type="SMART" id="SM00448">
    <property type="entry name" value="REC"/>
    <property type="match status" value="1"/>
</dbReference>
<dbReference type="GO" id="GO:0000156">
    <property type="term" value="F:phosphorelay response regulator activity"/>
    <property type="evidence" value="ECO:0007669"/>
    <property type="project" value="TreeGrafter"/>
</dbReference>
<accession>A0A2M6W2X3</accession>
<dbReference type="PROSITE" id="PS51755">
    <property type="entry name" value="OMPR_PHOB"/>
    <property type="match status" value="1"/>
</dbReference>
<evidence type="ECO:0000256" key="5">
    <source>
        <dbReference type="ARBA" id="ARBA00023163"/>
    </source>
</evidence>
<dbReference type="PANTHER" id="PTHR48111">
    <property type="entry name" value="REGULATOR OF RPOS"/>
    <property type="match status" value="1"/>
</dbReference>
<gene>
    <name evidence="10" type="ORF">COU31_04615</name>
</gene>
<protein>
    <submittedName>
        <fullName evidence="10">DNA-binding response regulator</fullName>
    </submittedName>
</protein>
<name>A0A2M6W2X3_9BACT</name>
<organism evidence="10 11">
    <name type="scientific">Candidatus Magasanikbacteria bacterium CG10_big_fil_rev_8_21_14_0_10_40_10</name>
    <dbReference type="NCBI Taxonomy" id="1974648"/>
    <lineage>
        <taxon>Bacteria</taxon>
        <taxon>Candidatus Magasanikiibacteriota</taxon>
    </lineage>
</organism>
<evidence type="ECO:0000256" key="3">
    <source>
        <dbReference type="ARBA" id="ARBA00023015"/>
    </source>
</evidence>
<dbReference type="Pfam" id="PF00072">
    <property type="entry name" value="Response_reg"/>
    <property type="match status" value="1"/>
</dbReference>
<dbReference type="Gene3D" id="3.40.50.2300">
    <property type="match status" value="1"/>
</dbReference>
<dbReference type="InterPro" id="IPR039420">
    <property type="entry name" value="WalR-like"/>
</dbReference>
<feature type="domain" description="Response regulatory" evidence="8">
    <location>
        <begin position="2"/>
        <end position="116"/>
    </location>
</feature>
<dbReference type="InterPro" id="IPR011006">
    <property type="entry name" value="CheY-like_superfamily"/>
</dbReference>
<dbReference type="Gene3D" id="1.10.10.10">
    <property type="entry name" value="Winged helix-like DNA-binding domain superfamily/Winged helix DNA-binding domain"/>
    <property type="match status" value="1"/>
</dbReference>
<dbReference type="AlphaFoldDB" id="A0A2M6W2X3"/>
<keyword evidence="2" id="KW-0902">Two-component regulatory system</keyword>
<feature type="domain" description="OmpR/PhoB-type" evidence="9">
    <location>
        <begin position="124"/>
        <end position="223"/>
    </location>
</feature>
<dbReference type="GO" id="GO:0006355">
    <property type="term" value="P:regulation of DNA-templated transcription"/>
    <property type="evidence" value="ECO:0007669"/>
    <property type="project" value="InterPro"/>
</dbReference>
<evidence type="ECO:0000256" key="4">
    <source>
        <dbReference type="ARBA" id="ARBA00023125"/>
    </source>
</evidence>
<dbReference type="InterPro" id="IPR001789">
    <property type="entry name" value="Sig_transdc_resp-reg_receiver"/>
</dbReference>
<evidence type="ECO:0000313" key="11">
    <source>
        <dbReference type="Proteomes" id="UP000231183"/>
    </source>
</evidence>
<proteinExistence type="predicted"/>
<evidence type="ECO:0000259" key="8">
    <source>
        <dbReference type="PROSITE" id="PS50110"/>
    </source>
</evidence>
<dbReference type="CDD" id="cd00383">
    <property type="entry name" value="trans_reg_C"/>
    <property type="match status" value="1"/>
</dbReference>
<evidence type="ECO:0000259" key="9">
    <source>
        <dbReference type="PROSITE" id="PS51755"/>
    </source>
</evidence>
<keyword evidence="1 6" id="KW-0597">Phosphoprotein</keyword>
<evidence type="ECO:0000256" key="6">
    <source>
        <dbReference type="PROSITE-ProRule" id="PRU00169"/>
    </source>
</evidence>
<dbReference type="Pfam" id="PF00486">
    <property type="entry name" value="Trans_reg_C"/>
    <property type="match status" value="1"/>
</dbReference>
<sequence length="230" mass="26320">MRILLVEDEPEIIDFLKPSLQAECYAVDVVSEGEKASYFGRTGHHDLIILDCMLPKKNGQQICREIRQAGKSMPIIVLSKINDIDNKISLLEAGADDYMVKPFSLEELLSRIKALLRRPHRINDEIIQISDVILDTGKNRVTKNSQPVRLTKKEFMLLQYLMINKGAVLSRGKLLEHVWDMNADPFSNTIESHILSLRRKIENKKTKQKIIFTIPGRGYMIDDQAYLANS</sequence>
<evidence type="ECO:0000313" key="10">
    <source>
        <dbReference type="EMBL" id="PIT87131.1"/>
    </source>
</evidence>
<dbReference type="SUPFAM" id="SSF52172">
    <property type="entry name" value="CheY-like"/>
    <property type="match status" value="1"/>
</dbReference>
<dbReference type="Gene3D" id="6.10.250.690">
    <property type="match status" value="1"/>
</dbReference>
<keyword evidence="5" id="KW-0804">Transcription</keyword>
<feature type="modified residue" description="4-aspartylphosphate" evidence="6">
    <location>
        <position position="51"/>
    </location>
</feature>